<evidence type="ECO:0000256" key="3">
    <source>
        <dbReference type="ARBA" id="ARBA00022475"/>
    </source>
</evidence>
<evidence type="ECO:0000256" key="5">
    <source>
        <dbReference type="ARBA" id="ARBA00022970"/>
    </source>
</evidence>
<dbReference type="AlphaFoldDB" id="A0AAW5R0L2"/>
<gene>
    <name evidence="10" type="ORF">MUB46_12700</name>
</gene>
<name>A0AAW5R0L2_9HYPH</name>
<reference evidence="10 11" key="1">
    <citation type="submission" date="2022-04" db="EMBL/GenBank/DDBJ databases">
        <authorList>
            <person name="Ye Y.-Q."/>
            <person name="Du Z.-J."/>
        </authorList>
    </citation>
    <scope>NUCLEOTIDE SEQUENCE [LARGE SCALE GENOMIC DNA]</scope>
    <source>
        <strain evidence="10 11">A6E488</strain>
    </source>
</reference>
<dbReference type="Proteomes" id="UP001320898">
    <property type="component" value="Unassembled WGS sequence"/>
</dbReference>
<evidence type="ECO:0000313" key="11">
    <source>
        <dbReference type="Proteomes" id="UP001320898"/>
    </source>
</evidence>
<feature type="transmembrane region" description="Helical" evidence="9">
    <location>
        <begin position="99"/>
        <end position="120"/>
    </location>
</feature>
<dbReference type="InterPro" id="IPR052157">
    <property type="entry name" value="BCAA_transport_permease"/>
</dbReference>
<evidence type="ECO:0000256" key="4">
    <source>
        <dbReference type="ARBA" id="ARBA00022692"/>
    </source>
</evidence>
<keyword evidence="5" id="KW-0029">Amino-acid transport</keyword>
<dbReference type="PANTHER" id="PTHR11795:SF451">
    <property type="entry name" value="ABC TRANSPORTER PERMEASE PROTEIN"/>
    <property type="match status" value="1"/>
</dbReference>
<evidence type="ECO:0000256" key="7">
    <source>
        <dbReference type="ARBA" id="ARBA00023136"/>
    </source>
</evidence>
<organism evidence="10 11">
    <name type="scientific">Microbaculum marinisediminis</name>
    <dbReference type="NCBI Taxonomy" id="2931392"/>
    <lineage>
        <taxon>Bacteria</taxon>
        <taxon>Pseudomonadati</taxon>
        <taxon>Pseudomonadota</taxon>
        <taxon>Alphaproteobacteria</taxon>
        <taxon>Hyphomicrobiales</taxon>
        <taxon>Tepidamorphaceae</taxon>
        <taxon>Microbaculum</taxon>
    </lineage>
</organism>
<keyword evidence="2" id="KW-0813">Transport</keyword>
<comment type="subcellular location">
    <subcellularLocation>
        <location evidence="1">Cell membrane</location>
        <topology evidence="1">Multi-pass membrane protein</topology>
    </subcellularLocation>
</comment>
<dbReference type="Pfam" id="PF02653">
    <property type="entry name" value="BPD_transp_2"/>
    <property type="match status" value="1"/>
</dbReference>
<keyword evidence="11" id="KW-1185">Reference proteome</keyword>
<evidence type="ECO:0000256" key="1">
    <source>
        <dbReference type="ARBA" id="ARBA00004651"/>
    </source>
</evidence>
<evidence type="ECO:0000256" key="2">
    <source>
        <dbReference type="ARBA" id="ARBA00022448"/>
    </source>
</evidence>
<evidence type="ECO:0000256" key="9">
    <source>
        <dbReference type="SAM" id="Phobius"/>
    </source>
</evidence>
<evidence type="ECO:0000256" key="8">
    <source>
        <dbReference type="ARBA" id="ARBA00037998"/>
    </source>
</evidence>
<feature type="transmembrane region" description="Helical" evidence="9">
    <location>
        <begin position="268"/>
        <end position="289"/>
    </location>
</feature>
<dbReference type="GO" id="GO:0005886">
    <property type="term" value="C:plasma membrane"/>
    <property type="evidence" value="ECO:0007669"/>
    <property type="project" value="UniProtKB-SubCell"/>
</dbReference>
<keyword evidence="4 9" id="KW-0812">Transmembrane</keyword>
<protein>
    <submittedName>
        <fullName evidence="10">Branched-chain amino acid ABC transporter permease</fullName>
    </submittedName>
</protein>
<dbReference type="CDD" id="cd06582">
    <property type="entry name" value="TM_PBP1_LivH_like"/>
    <property type="match status" value="1"/>
</dbReference>
<comment type="caution">
    <text evidence="10">The sequence shown here is derived from an EMBL/GenBank/DDBJ whole genome shotgun (WGS) entry which is preliminary data.</text>
</comment>
<keyword evidence="6 9" id="KW-1133">Transmembrane helix</keyword>
<dbReference type="EMBL" id="JALIDZ010000005">
    <property type="protein sequence ID" value="MCT8972717.1"/>
    <property type="molecule type" value="Genomic_DNA"/>
</dbReference>
<evidence type="ECO:0000313" key="10">
    <source>
        <dbReference type="EMBL" id="MCT8972717.1"/>
    </source>
</evidence>
<proteinExistence type="inferred from homology"/>
<evidence type="ECO:0000256" key="6">
    <source>
        <dbReference type="ARBA" id="ARBA00022989"/>
    </source>
</evidence>
<feature type="transmembrane region" description="Helical" evidence="9">
    <location>
        <begin position="132"/>
        <end position="157"/>
    </location>
</feature>
<dbReference type="InterPro" id="IPR001851">
    <property type="entry name" value="ABC_transp_permease"/>
</dbReference>
<sequence length="290" mass="30943">MDQYVEVFIGGIAQSAVYCIMAFGLAMVYGTARILNFAHGSLYTTGAYLAWVLTVGVVGLPILVAAPILVIILFFAGVGLERVLIRPFRGGADWKINTMMVTLGLAFLLDNANLLIFGPVPRPLPTFVEGTVTIFGAVISSYRVAVFGIAIAILVALEVFMHTNRFGQAVRAVAQDMQGAKQVGINVNQVFGFTFGLSVVLTGIAGMLLGPIFLVSPQGGWELFLKAFVIVVLGGLGSTRGAVVAAFILGLIEAFVVYEIGASWTMPVWLLTLLIVLMIRPQGLMGVWAK</sequence>
<keyword evidence="3" id="KW-1003">Cell membrane</keyword>
<feature type="transmembrane region" description="Helical" evidence="9">
    <location>
        <begin position="49"/>
        <end position="78"/>
    </location>
</feature>
<dbReference type="RefSeq" id="WP_261616293.1">
    <property type="nucleotide sequence ID" value="NZ_JALIDZ010000005.1"/>
</dbReference>
<dbReference type="PANTHER" id="PTHR11795">
    <property type="entry name" value="BRANCHED-CHAIN AMINO ACID TRANSPORT SYSTEM PERMEASE PROTEIN LIVH"/>
    <property type="match status" value="1"/>
</dbReference>
<accession>A0AAW5R0L2</accession>
<dbReference type="GO" id="GO:0022857">
    <property type="term" value="F:transmembrane transporter activity"/>
    <property type="evidence" value="ECO:0007669"/>
    <property type="project" value="InterPro"/>
</dbReference>
<feature type="transmembrane region" description="Helical" evidence="9">
    <location>
        <begin position="227"/>
        <end position="256"/>
    </location>
</feature>
<comment type="similarity">
    <text evidence="8">Belongs to the binding-protein-dependent transport system permease family. LivHM subfamily.</text>
</comment>
<keyword evidence="7 9" id="KW-0472">Membrane</keyword>
<dbReference type="GO" id="GO:0006865">
    <property type="term" value="P:amino acid transport"/>
    <property type="evidence" value="ECO:0007669"/>
    <property type="project" value="UniProtKB-KW"/>
</dbReference>
<feature type="transmembrane region" description="Helical" evidence="9">
    <location>
        <begin position="190"/>
        <end position="215"/>
    </location>
</feature>
<feature type="transmembrane region" description="Helical" evidence="9">
    <location>
        <begin position="7"/>
        <end position="29"/>
    </location>
</feature>